<proteinExistence type="predicted"/>
<dbReference type="EMBL" id="BIFS01000001">
    <property type="protein sequence ID" value="GCE20151.1"/>
    <property type="molecule type" value="Genomic_DNA"/>
</dbReference>
<feature type="domain" description="ABM" evidence="1">
    <location>
        <begin position="15"/>
        <end position="102"/>
    </location>
</feature>
<comment type="caution">
    <text evidence="2">The sequence shown here is derived from an EMBL/GenBank/DDBJ whole genome shotgun (WGS) entry which is preliminary data.</text>
</comment>
<gene>
    <name evidence="2" type="ORF">KDK_39510</name>
</gene>
<dbReference type="OrthoDB" id="1494517at2"/>
<sequence>MDHTQDKQPSQLGSFVMLNIFEVEPNVCDELLNVLKEMTESIRHKPGFVSASFHVSFDKKQVINVSKYLGSTEQQAAMLQTPGHQEYIQRCKDLATSNRRIFTNVAFVATPEALEVVTPTLD</sequence>
<dbReference type="InterPro" id="IPR007138">
    <property type="entry name" value="ABM_dom"/>
</dbReference>
<evidence type="ECO:0000313" key="3">
    <source>
        <dbReference type="Proteomes" id="UP000287188"/>
    </source>
</evidence>
<dbReference type="SUPFAM" id="SSF54909">
    <property type="entry name" value="Dimeric alpha+beta barrel"/>
    <property type="match status" value="1"/>
</dbReference>
<name>A0A402ALX1_9CHLR</name>
<accession>A0A402ALX1</accession>
<dbReference type="AlphaFoldDB" id="A0A402ALX1"/>
<reference evidence="3" key="1">
    <citation type="submission" date="2018-12" db="EMBL/GenBank/DDBJ databases">
        <title>Tengunoibacter tsumagoiensis gen. nov., sp. nov., Dictyobacter kobayashii sp. nov., D. alpinus sp. nov., and D. joshuensis sp. nov. and description of Dictyobacteraceae fam. nov. within the order Ktedonobacterales isolated from Tengu-no-mugimeshi.</title>
        <authorList>
            <person name="Wang C.M."/>
            <person name="Zheng Y."/>
            <person name="Sakai Y."/>
            <person name="Toyoda A."/>
            <person name="Minakuchi Y."/>
            <person name="Abe K."/>
            <person name="Yokota A."/>
            <person name="Yabe S."/>
        </authorList>
    </citation>
    <scope>NUCLEOTIDE SEQUENCE [LARGE SCALE GENOMIC DNA]</scope>
    <source>
        <strain evidence="3">Uno11</strain>
    </source>
</reference>
<dbReference type="Proteomes" id="UP000287188">
    <property type="component" value="Unassembled WGS sequence"/>
</dbReference>
<dbReference type="InterPro" id="IPR011008">
    <property type="entry name" value="Dimeric_a/b-barrel"/>
</dbReference>
<protein>
    <recommendedName>
        <fullName evidence="1">ABM domain-containing protein</fullName>
    </recommendedName>
</protein>
<evidence type="ECO:0000313" key="2">
    <source>
        <dbReference type="EMBL" id="GCE20151.1"/>
    </source>
</evidence>
<dbReference type="RefSeq" id="WP_126551867.1">
    <property type="nucleotide sequence ID" value="NZ_BIFS01000001.1"/>
</dbReference>
<organism evidence="2 3">
    <name type="scientific">Dictyobacter kobayashii</name>
    <dbReference type="NCBI Taxonomy" id="2014872"/>
    <lineage>
        <taxon>Bacteria</taxon>
        <taxon>Bacillati</taxon>
        <taxon>Chloroflexota</taxon>
        <taxon>Ktedonobacteria</taxon>
        <taxon>Ktedonobacterales</taxon>
        <taxon>Dictyobacteraceae</taxon>
        <taxon>Dictyobacter</taxon>
    </lineage>
</organism>
<dbReference type="Gene3D" id="3.30.70.100">
    <property type="match status" value="1"/>
</dbReference>
<keyword evidence="3" id="KW-1185">Reference proteome</keyword>
<dbReference type="PROSITE" id="PS51725">
    <property type="entry name" value="ABM"/>
    <property type="match status" value="1"/>
</dbReference>
<evidence type="ECO:0000259" key="1">
    <source>
        <dbReference type="PROSITE" id="PS51725"/>
    </source>
</evidence>